<feature type="region of interest" description="Disordered" evidence="1">
    <location>
        <begin position="200"/>
        <end position="235"/>
    </location>
</feature>
<protein>
    <submittedName>
        <fullName evidence="2">Uncharacterized protein</fullName>
    </submittedName>
</protein>
<reference evidence="2 3" key="1">
    <citation type="submission" date="2013-07" db="EMBL/GenBank/DDBJ databases">
        <title>The Genome Sequence of Cryptococcus heveanensis BCC8398.</title>
        <authorList>
            <consortium name="The Broad Institute Genome Sequencing Platform"/>
            <person name="Cuomo C."/>
            <person name="Litvintseva A."/>
            <person name="Chen Y."/>
            <person name="Heitman J."/>
            <person name="Sun S."/>
            <person name="Springer D."/>
            <person name="Dromer F."/>
            <person name="Young S.K."/>
            <person name="Zeng Q."/>
            <person name="Gargeya S."/>
            <person name="Fitzgerald M."/>
            <person name="Abouelleil A."/>
            <person name="Alvarado L."/>
            <person name="Berlin A.M."/>
            <person name="Chapman S.B."/>
            <person name="Dewar J."/>
            <person name="Goldberg J."/>
            <person name="Griggs A."/>
            <person name="Gujja S."/>
            <person name="Hansen M."/>
            <person name="Howarth C."/>
            <person name="Imamovic A."/>
            <person name="Larimer J."/>
            <person name="McCowan C."/>
            <person name="Murphy C."/>
            <person name="Pearson M."/>
            <person name="Priest M."/>
            <person name="Roberts A."/>
            <person name="Saif S."/>
            <person name="Shea T."/>
            <person name="Sykes S."/>
            <person name="Wortman J."/>
            <person name="Nusbaum C."/>
            <person name="Birren B."/>
        </authorList>
    </citation>
    <scope>NUCLEOTIDE SEQUENCE [LARGE SCALE GENOMIC DNA]</scope>
    <source>
        <strain evidence="2 3">BCC8398</strain>
    </source>
</reference>
<dbReference type="EMBL" id="KV700122">
    <property type="protein sequence ID" value="OCF37368.1"/>
    <property type="molecule type" value="Genomic_DNA"/>
</dbReference>
<keyword evidence="3" id="KW-1185">Reference proteome</keyword>
<feature type="region of interest" description="Disordered" evidence="1">
    <location>
        <begin position="253"/>
        <end position="274"/>
    </location>
</feature>
<name>A0A1B9H270_9TREE</name>
<evidence type="ECO:0000313" key="3">
    <source>
        <dbReference type="Proteomes" id="UP000092666"/>
    </source>
</evidence>
<organism evidence="2 3">
    <name type="scientific">Kwoniella heveanensis BCC8398</name>
    <dbReference type="NCBI Taxonomy" id="1296120"/>
    <lineage>
        <taxon>Eukaryota</taxon>
        <taxon>Fungi</taxon>
        <taxon>Dikarya</taxon>
        <taxon>Basidiomycota</taxon>
        <taxon>Agaricomycotina</taxon>
        <taxon>Tremellomycetes</taxon>
        <taxon>Tremellales</taxon>
        <taxon>Cryptococcaceae</taxon>
        <taxon>Kwoniella</taxon>
    </lineage>
</organism>
<evidence type="ECO:0000256" key="1">
    <source>
        <dbReference type="SAM" id="MobiDB-lite"/>
    </source>
</evidence>
<accession>A0A1B9H270</accession>
<gene>
    <name evidence="2" type="ORF">I316_00489</name>
</gene>
<proteinExistence type="predicted"/>
<dbReference type="AlphaFoldDB" id="A0A1B9H270"/>
<sequence length="274" mass="29006">MTFLSETGQRDENPSGDYTCDFELDGARVHYERKAGTEAVGVTIDTDVTEIAIDDKDAHGRRTRFQVGLQNTASCPVTTLPDGASGTGEAFVQSLSEALDDEDACGVSPTRRQRLCSFDPKYQGFASEVCTALSSFGAIKSAMWEHGDKSKWHWQEDDEKGRTASVPITYNFSREVASSACGESGILPSAAIAEQPAWASSVSSTKGGHAGTSQRTEDSGTTGPSTNTSRSQTVTPTTQLLDISFVFSPATSEDGVGACGTGSSRSHSSMIRAC</sequence>
<reference evidence="3" key="2">
    <citation type="submission" date="2013-12" db="EMBL/GenBank/DDBJ databases">
        <title>Evolution of pathogenesis and genome organization in the Tremellales.</title>
        <authorList>
            <person name="Cuomo C."/>
            <person name="Litvintseva A."/>
            <person name="Heitman J."/>
            <person name="Chen Y."/>
            <person name="Sun S."/>
            <person name="Springer D."/>
            <person name="Dromer F."/>
            <person name="Young S."/>
            <person name="Zeng Q."/>
            <person name="Chapman S."/>
            <person name="Gujja S."/>
            <person name="Saif S."/>
            <person name="Birren B."/>
        </authorList>
    </citation>
    <scope>NUCLEOTIDE SEQUENCE [LARGE SCALE GENOMIC DNA]</scope>
    <source>
        <strain evidence="3">BCC8398</strain>
    </source>
</reference>
<feature type="compositionally biased region" description="Polar residues" evidence="1">
    <location>
        <begin position="261"/>
        <end position="274"/>
    </location>
</feature>
<evidence type="ECO:0000313" key="2">
    <source>
        <dbReference type="EMBL" id="OCF37368.1"/>
    </source>
</evidence>
<dbReference type="Proteomes" id="UP000092666">
    <property type="component" value="Unassembled WGS sequence"/>
</dbReference>